<comment type="caution">
    <text evidence="2">The sequence shown here is derived from an EMBL/GenBank/DDBJ whole genome shotgun (WGS) entry which is preliminary data.</text>
</comment>
<dbReference type="EMBL" id="CYRY02001557">
    <property type="protein sequence ID" value="VCW66196.1"/>
    <property type="molecule type" value="Genomic_DNA"/>
</dbReference>
<sequence>YAPGVSAAGYSPLHALGLGPTEGLWTSPSGHTAAQLAPPGEEFEANSGGLPLERELWGRWLGVGAVLRVVSEEWE</sequence>
<evidence type="ECO:0000256" key="1">
    <source>
        <dbReference type="SAM" id="MobiDB-lite"/>
    </source>
</evidence>
<dbReference type="AlphaFoldDB" id="A0A9X9LEJ7"/>
<evidence type="ECO:0000313" key="3">
    <source>
        <dbReference type="Proteomes" id="UP000269945"/>
    </source>
</evidence>
<feature type="non-terminal residue" evidence="2">
    <location>
        <position position="75"/>
    </location>
</feature>
<protein>
    <submittedName>
        <fullName evidence="2">Uncharacterized protein</fullName>
    </submittedName>
</protein>
<proteinExistence type="predicted"/>
<evidence type="ECO:0000313" key="2">
    <source>
        <dbReference type="EMBL" id="VCW66196.1"/>
    </source>
</evidence>
<name>A0A9X9LEJ7_GULGU</name>
<reference evidence="2 3" key="1">
    <citation type="submission" date="2018-10" db="EMBL/GenBank/DDBJ databases">
        <authorList>
            <person name="Ekblom R."/>
            <person name="Jareborg N."/>
        </authorList>
    </citation>
    <scope>NUCLEOTIDE SEQUENCE [LARGE SCALE GENOMIC DNA]</scope>
    <source>
        <tissue evidence="2">Muscle</tissue>
    </source>
</reference>
<feature type="region of interest" description="Disordered" evidence="1">
    <location>
        <begin position="27"/>
        <end position="46"/>
    </location>
</feature>
<accession>A0A9X9LEJ7</accession>
<gene>
    <name evidence="2" type="ORF">BN2614_LOCUS1</name>
</gene>
<feature type="non-terminal residue" evidence="2">
    <location>
        <position position="1"/>
    </location>
</feature>
<keyword evidence="3" id="KW-1185">Reference proteome</keyword>
<dbReference type="Proteomes" id="UP000269945">
    <property type="component" value="Unassembled WGS sequence"/>
</dbReference>
<organism evidence="2 3">
    <name type="scientific">Gulo gulo</name>
    <name type="common">Wolverine</name>
    <name type="synonym">Gluton</name>
    <dbReference type="NCBI Taxonomy" id="48420"/>
    <lineage>
        <taxon>Eukaryota</taxon>
        <taxon>Metazoa</taxon>
        <taxon>Chordata</taxon>
        <taxon>Craniata</taxon>
        <taxon>Vertebrata</taxon>
        <taxon>Euteleostomi</taxon>
        <taxon>Mammalia</taxon>
        <taxon>Eutheria</taxon>
        <taxon>Laurasiatheria</taxon>
        <taxon>Carnivora</taxon>
        <taxon>Caniformia</taxon>
        <taxon>Musteloidea</taxon>
        <taxon>Mustelidae</taxon>
        <taxon>Guloninae</taxon>
        <taxon>Gulo</taxon>
    </lineage>
</organism>